<dbReference type="Proteomes" id="UP000184480">
    <property type="component" value="Unassembled WGS sequence"/>
</dbReference>
<name>A0A1M5J6X4_9BACT</name>
<proteinExistence type="predicted"/>
<keyword evidence="2" id="KW-1185">Reference proteome</keyword>
<accession>A0A1M5J6X4</accession>
<dbReference type="AlphaFoldDB" id="A0A1M5J6X4"/>
<reference evidence="2" key="1">
    <citation type="submission" date="2016-11" db="EMBL/GenBank/DDBJ databases">
        <authorList>
            <person name="Varghese N."/>
            <person name="Submissions S."/>
        </authorList>
    </citation>
    <scope>NUCLEOTIDE SEQUENCE [LARGE SCALE GENOMIC DNA]</scope>
    <source>
        <strain evidence="2">DSM 27370</strain>
    </source>
</reference>
<sequence length="35" mass="4208">MMTMMVVSYIISWINMIYSYLTVKSDTELWGEEIE</sequence>
<evidence type="ECO:0000313" key="1">
    <source>
        <dbReference type="EMBL" id="SHG36292.1"/>
    </source>
</evidence>
<evidence type="ECO:0000313" key="2">
    <source>
        <dbReference type="Proteomes" id="UP000184480"/>
    </source>
</evidence>
<gene>
    <name evidence="1" type="ORF">SAMN05444362_12225</name>
</gene>
<organism evidence="1 2">
    <name type="scientific">Dysgonomonas macrotermitis</name>
    <dbReference type="NCBI Taxonomy" id="1346286"/>
    <lineage>
        <taxon>Bacteria</taxon>
        <taxon>Pseudomonadati</taxon>
        <taxon>Bacteroidota</taxon>
        <taxon>Bacteroidia</taxon>
        <taxon>Bacteroidales</taxon>
        <taxon>Dysgonomonadaceae</taxon>
        <taxon>Dysgonomonas</taxon>
    </lineage>
</organism>
<dbReference type="EMBL" id="FQUC01000022">
    <property type="protein sequence ID" value="SHG36292.1"/>
    <property type="molecule type" value="Genomic_DNA"/>
</dbReference>
<protein>
    <submittedName>
        <fullName evidence="1">Uncharacterized protein</fullName>
    </submittedName>
</protein>
<dbReference type="STRING" id="1346286.SAMN05444362_12225"/>